<sequence>MSLTGEQEILKPILLRSTTPGPTDKVLRYLEGMSKEGPDDAPPRSMVDPDEFKSRGGSALSGPMSPRMQASNSKSRNGQSALSRQIEGPIPEGGSDDDDGDSNIQVGRRSEDGRQVPQGAGEAAKYRPKYESYDSVQTWGNRGPLPEEFAQGAWSKSPAVPQWNTNMGPSGSNGQSKAPLPASDFGASPRPSNKPPTVISESRRTPPEEPTSPKSSRSQINDKRPLSPLSVQSRVTEKSRAVTDNVAPYPPLPESQLGGFEDGFMSPRAKSHRSKAPSISPSDSPSQVKPKRNKTSDSHNAGRSGSALSGTGHQNRPFSPYRHAPTTADLVHAAARGRALIIPEEEEEKLDEPQSELAKAPSVALSQPKSTVSKVPSLASSSSKALSASPSKRSQAQSHSHSHSALHTPPRSHASQASETEHTPRPPSPLDLNDEEARIVNEALAAHTPRTSYYAASALDPVATNSYHDQELCVLLQQEGNPNAHDVVKKVLRKAIKSRIKHLGMRYDNESIKQFKQAHHNHDPSVHAPVYYGDEPPKWAEDLKRELVVMQQRIESLGPKIENLRSPISPGRHSMDGDGSNHEDYEFEGDEYPQSTVTQTVNIHTQPAGTVDSQYHPAGTEVIDEEEGYDEMEEEHMPHVESNGETPTQSRGNYAMSDHDDSPGHQFLQEELFKLKKREPTQPNMPTHWDVTRDGEDSEPEHDAHTNGGVPTIPDEGNTNYQERGSSPPLPALPTEAHELVQHHWPPNEPANEPLELRAWQKIHQRLLNWAMVWPMNEVERAVNSTTRGRQIDEVALSIWTTQTYKRLVRAMQSDNPPAVVDRMFVPPNMAETINNAVFNGRHQDACTILRDLWNGFSLQGMPRLMIVLAKHRNNDNHWVVHRYSLPDGSLTTYDCCPDRTLHDGRPLGWWFAIRLAWPNAIYPSPDHLVQKMVRLHRPLQAPIDNSVAAAGIFRNVLLGSRAERSLDLERLRDLINTEVRNIRQRKTMGKMTISLPRTPWLDMN</sequence>
<dbReference type="Proteomes" id="UP000308600">
    <property type="component" value="Unassembled WGS sequence"/>
</dbReference>
<evidence type="ECO:0000313" key="1">
    <source>
        <dbReference type="EMBL" id="TFK74048.1"/>
    </source>
</evidence>
<accession>A0ACD3B6V5</accession>
<evidence type="ECO:0000313" key="2">
    <source>
        <dbReference type="Proteomes" id="UP000308600"/>
    </source>
</evidence>
<proteinExistence type="predicted"/>
<name>A0ACD3B6V5_9AGAR</name>
<organism evidence="1 2">
    <name type="scientific">Pluteus cervinus</name>
    <dbReference type="NCBI Taxonomy" id="181527"/>
    <lineage>
        <taxon>Eukaryota</taxon>
        <taxon>Fungi</taxon>
        <taxon>Dikarya</taxon>
        <taxon>Basidiomycota</taxon>
        <taxon>Agaricomycotina</taxon>
        <taxon>Agaricomycetes</taxon>
        <taxon>Agaricomycetidae</taxon>
        <taxon>Agaricales</taxon>
        <taxon>Pluteineae</taxon>
        <taxon>Pluteaceae</taxon>
        <taxon>Pluteus</taxon>
    </lineage>
</organism>
<reference evidence="1 2" key="1">
    <citation type="journal article" date="2019" name="Nat. Ecol. Evol.">
        <title>Megaphylogeny resolves global patterns of mushroom evolution.</title>
        <authorList>
            <person name="Varga T."/>
            <person name="Krizsan K."/>
            <person name="Foldi C."/>
            <person name="Dima B."/>
            <person name="Sanchez-Garcia M."/>
            <person name="Sanchez-Ramirez S."/>
            <person name="Szollosi G.J."/>
            <person name="Szarkandi J.G."/>
            <person name="Papp V."/>
            <person name="Albert L."/>
            <person name="Andreopoulos W."/>
            <person name="Angelini C."/>
            <person name="Antonin V."/>
            <person name="Barry K.W."/>
            <person name="Bougher N.L."/>
            <person name="Buchanan P."/>
            <person name="Buyck B."/>
            <person name="Bense V."/>
            <person name="Catcheside P."/>
            <person name="Chovatia M."/>
            <person name="Cooper J."/>
            <person name="Damon W."/>
            <person name="Desjardin D."/>
            <person name="Finy P."/>
            <person name="Geml J."/>
            <person name="Haridas S."/>
            <person name="Hughes K."/>
            <person name="Justo A."/>
            <person name="Karasinski D."/>
            <person name="Kautmanova I."/>
            <person name="Kiss B."/>
            <person name="Kocsube S."/>
            <person name="Kotiranta H."/>
            <person name="LaButti K.M."/>
            <person name="Lechner B.E."/>
            <person name="Liimatainen K."/>
            <person name="Lipzen A."/>
            <person name="Lukacs Z."/>
            <person name="Mihaltcheva S."/>
            <person name="Morgado L.N."/>
            <person name="Niskanen T."/>
            <person name="Noordeloos M.E."/>
            <person name="Ohm R.A."/>
            <person name="Ortiz-Santana B."/>
            <person name="Ovrebo C."/>
            <person name="Racz N."/>
            <person name="Riley R."/>
            <person name="Savchenko A."/>
            <person name="Shiryaev A."/>
            <person name="Soop K."/>
            <person name="Spirin V."/>
            <person name="Szebenyi C."/>
            <person name="Tomsovsky M."/>
            <person name="Tulloss R.E."/>
            <person name="Uehling J."/>
            <person name="Grigoriev I.V."/>
            <person name="Vagvolgyi C."/>
            <person name="Papp T."/>
            <person name="Martin F.M."/>
            <person name="Miettinen O."/>
            <person name="Hibbett D.S."/>
            <person name="Nagy L.G."/>
        </authorList>
    </citation>
    <scope>NUCLEOTIDE SEQUENCE [LARGE SCALE GENOMIC DNA]</scope>
    <source>
        <strain evidence="1 2">NL-1719</strain>
    </source>
</reference>
<protein>
    <submittedName>
        <fullName evidence="1">Uncharacterized protein</fullName>
    </submittedName>
</protein>
<dbReference type="EMBL" id="ML208271">
    <property type="protein sequence ID" value="TFK74048.1"/>
    <property type="molecule type" value="Genomic_DNA"/>
</dbReference>
<gene>
    <name evidence="1" type="ORF">BDN72DRAFT_122178</name>
</gene>
<keyword evidence="2" id="KW-1185">Reference proteome</keyword>